<dbReference type="InterPro" id="IPR016166">
    <property type="entry name" value="FAD-bd_PCMH"/>
</dbReference>
<dbReference type="InterPro" id="IPR016169">
    <property type="entry name" value="FAD-bd_PCMH_sub2"/>
</dbReference>
<dbReference type="InterPro" id="IPR012951">
    <property type="entry name" value="BBE"/>
</dbReference>
<proteinExistence type="inferred from homology"/>
<dbReference type="InterPro" id="IPR050432">
    <property type="entry name" value="FAD-linked_Oxidoreductases_BP"/>
</dbReference>
<dbReference type="GO" id="GO:0016491">
    <property type="term" value="F:oxidoreductase activity"/>
    <property type="evidence" value="ECO:0007669"/>
    <property type="project" value="UniProtKB-KW"/>
</dbReference>
<dbReference type="PROSITE" id="PS51387">
    <property type="entry name" value="FAD_PCMH"/>
    <property type="match status" value="1"/>
</dbReference>
<dbReference type="SUPFAM" id="SSF56176">
    <property type="entry name" value="FAD-binding/transporter-associated domain-like"/>
    <property type="match status" value="1"/>
</dbReference>
<evidence type="ECO:0000313" key="6">
    <source>
        <dbReference type="Proteomes" id="UP000652219"/>
    </source>
</evidence>
<comment type="caution">
    <text evidence="5">The sequence shown here is derived from an EMBL/GenBank/DDBJ whole genome shotgun (WGS) entry which is preliminary data.</text>
</comment>
<evidence type="ECO:0000313" key="5">
    <source>
        <dbReference type="EMBL" id="KAF6791340.1"/>
    </source>
</evidence>
<dbReference type="PANTHER" id="PTHR13878">
    <property type="entry name" value="GULONOLACTONE OXIDASE"/>
    <property type="match status" value="1"/>
</dbReference>
<dbReference type="PANTHER" id="PTHR13878:SF91">
    <property type="entry name" value="FAD BINDING DOMAIN PROTEIN (AFU_ORTHOLOGUE AFUA_6G12070)-RELATED"/>
    <property type="match status" value="1"/>
</dbReference>
<comment type="similarity">
    <text evidence="1">Belongs to the oxygen-dependent FAD-linked oxidoreductase family.</text>
</comment>
<dbReference type="GO" id="GO:0071949">
    <property type="term" value="F:FAD binding"/>
    <property type="evidence" value="ECO:0007669"/>
    <property type="project" value="InterPro"/>
</dbReference>
<feature type="chain" id="PRO_5034112346" evidence="3">
    <location>
        <begin position="23"/>
        <end position="653"/>
    </location>
</feature>
<feature type="domain" description="FAD-binding PCMH-type" evidence="4">
    <location>
        <begin position="185"/>
        <end position="365"/>
    </location>
</feature>
<dbReference type="Pfam" id="PF08031">
    <property type="entry name" value="BBE"/>
    <property type="match status" value="1"/>
</dbReference>
<gene>
    <name evidence="5" type="ORF">CSOJ01_14411</name>
</gene>
<dbReference type="Pfam" id="PF01565">
    <property type="entry name" value="FAD_binding_4"/>
    <property type="match status" value="1"/>
</dbReference>
<evidence type="ECO:0000256" key="1">
    <source>
        <dbReference type="ARBA" id="ARBA00005466"/>
    </source>
</evidence>
<dbReference type="InterPro" id="IPR006094">
    <property type="entry name" value="Oxid_FAD_bind_N"/>
</dbReference>
<evidence type="ECO:0000259" key="4">
    <source>
        <dbReference type="PROSITE" id="PS51387"/>
    </source>
</evidence>
<dbReference type="Proteomes" id="UP000652219">
    <property type="component" value="Unassembled WGS sequence"/>
</dbReference>
<keyword evidence="6" id="KW-1185">Reference proteome</keyword>
<keyword evidence="3" id="KW-0732">Signal</keyword>
<accession>A0A8H6IQL0</accession>
<dbReference type="InterPro" id="IPR036318">
    <property type="entry name" value="FAD-bd_PCMH-like_sf"/>
</dbReference>
<dbReference type="Gene3D" id="3.30.465.10">
    <property type="match status" value="2"/>
</dbReference>
<sequence>MSFFARALLLAAAMPLSSLVGAQNIVVDGQSIEASESTVAPAAEEFPEADIPEERIQLTDAVLANLTQLELSNISLFTFPNTEGSRKRTLPNNKCKTFPGDLLYPNELVWKVFDLLTGGALIKTVPVGAVCYSGEHYDEEKCQLLLDNWTSSDTHDEDPTSVMSPLYQGATCQPQNAANNGTCDIGGFPSYSVKATNVAQIQLAVNFARNLNLRLVVHNTGHDFLGKSTGAGALSIWTHNLKGLKFINDYQSAGGYKGPAFKLGAGIQVFELYEAADKEGYTAVGGECRTVGVTGGYLAGGGHSPMSPVAGLGSDQILEVDIVTPDGRHITANDKENKDIFWAIRGGGGATWGVVTSMTVRVYPKTSFSGLTWSINTAGTNVTSGTFFAALEAYWRRFPEFSAKKSYGYSTVFPAGSEGHLWDMRPWLVPGMALDDLKAMVAPLFEEWAALGFPVEPEYFERDDFYATWKNHFPTESVGTAEVRTASRLIPERNWEDPSTLDETVATLRSIVEEGSALIQYNINAAAPEDVTASAANPAWRDALMFAIIGSGWAPTASAEEIKTTNERITHDWMERLRQITPGGGGYGNEGDVMEPDFGQAFFGSNYPRLYELKKKIDPWGVFYAPTAVGSEDWYIARQEDWLTLQTDRLCRK</sequence>
<evidence type="ECO:0000256" key="2">
    <source>
        <dbReference type="ARBA" id="ARBA00023002"/>
    </source>
</evidence>
<keyword evidence="2" id="KW-0560">Oxidoreductase</keyword>
<dbReference type="EMBL" id="WIGN01000484">
    <property type="protein sequence ID" value="KAF6791340.1"/>
    <property type="molecule type" value="Genomic_DNA"/>
</dbReference>
<evidence type="ECO:0000256" key="3">
    <source>
        <dbReference type="SAM" id="SignalP"/>
    </source>
</evidence>
<feature type="signal peptide" evidence="3">
    <location>
        <begin position="1"/>
        <end position="22"/>
    </location>
</feature>
<organism evidence="5 6">
    <name type="scientific">Colletotrichum sojae</name>
    <dbReference type="NCBI Taxonomy" id="2175907"/>
    <lineage>
        <taxon>Eukaryota</taxon>
        <taxon>Fungi</taxon>
        <taxon>Dikarya</taxon>
        <taxon>Ascomycota</taxon>
        <taxon>Pezizomycotina</taxon>
        <taxon>Sordariomycetes</taxon>
        <taxon>Hypocreomycetidae</taxon>
        <taxon>Glomerellales</taxon>
        <taxon>Glomerellaceae</taxon>
        <taxon>Colletotrichum</taxon>
        <taxon>Colletotrichum orchidearum species complex</taxon>
    </lineage>
</organism>
<protein>
    <submittedName>
        <fullName evidence="5">FAD-linked oxidoreductase-like protein 17</fullName>
    </submittedName>
</protein>
<dbReference type="AlphaFoldDB" id="A0A8H6IQL0"/>
<reference evidence="5 6" key="1">
    <citation type="journal article" date="2020" name="Phytopathology">
        <title>Genome Sequence Resources of Colletotrichum truncatum, C. plurivorum, C. musicola, and C. sojae: Four Species Pathogenic to Soybean (Glycine max).</title>
        <authorList>
            <person name="Rogerio F."/>
            <person name="Boufleur T.R."/>
            <person name="Ciampi-Guillardi M."/>
            <person name="Sukno S.A."/>
            <person name="Thon M.R."/>
            <person name="Massola Junior N.S."/>
            <person name="Baroncelli R."/>
        </authorList>
    </citation>
    <scope>NUCLEOTIDE SEQUENCE [LARGE SCALE GENOMIC DNA]</scope>
    <source>
        <strain evidence="5 6">LFN0009</strain>
    </source>
</reference>
<name>A0A8H6IQL0_9PEZI</name>